<dbReference type="GO" id="GO:0008270">
    <property type="term" value="F:zinc ion binding"/>
    <property type="evidence" value="ECO:0007669"/>
    <property type="project" value="UniProtKB-KW"/>
</dbReference>
<dbReference type="Gene3D" id="1.20.120.1750">
    <property type="match status" value="1"/>
</dbReference>
<dbReference type="SUPFAM" id="SSF57850">
    <property type="entry name" value="RING/U-box"/>
    <property type="match status" value="1"/>
</dbReference>
<name>A0A5N4D0H8_CAMDR</name>
<dbReference type="GO" id="GO:0004842">
    <property type="term" value="F:ubiquitin-protein transferase activity"/>
    <property type="evidence" value="ECO:0007669"/>
    <property type="project" value="InterPro"/>
</dbReference>
<dbReference type="GO" id="GO:0016567">
    <property type="term" value="P:protein ubiquitination"/>
    <property type="evidence" value="ECO:0007669"/>
    <property type="project" value="InterPro"/>
</dbReference>
<keyword evidence="9" id="KW-1185">Reference proteome</keyword>
<keyword evidence="3" id="KW-0677">Repeat</keyword>
<accession>A0A5N4D0H8</accession>
<dbReference type="InterPro" id="IPR045840">
    <property type="entry name" value="Ariadne"/>
</dbReference>
<comment type="caution">
    <text evidence="8">The sequence shown here is derived from an EMBL/GenBank/DDBJ whole genome shotgun (WGS) entry which is preliminary data.</text>
</comment>
<keyword evidence="1" id="KW-0808">Transferase</keyword>
<keyword evidence="6" id="KW-0862">Zinc</keyword>
<evidence type="ECO:0000313" key="9">
    <source>
        <dbReference type="Proteomes" id="UP000299084"/>
    </source>
</evidence>
<dbReference type="AlphaFoldDB" id="A0A5N4D0H8"/>
<evidence type="ECO:0000313" key="8">
    <source>
        <dbReference type="EMBL" id="KAB1264594.1"/>
    </source>
</evidence>
<dbReference type="InterPro" id="IPR044066">
    <property type="entry name" value="TRIAD_supradom"/>
</dbReference>
<evidence type="ECO:0000256" key="3">
    <source>
        <dbReference type="ARBA" id="ARBA00022737"/>
    </source>
</evidence>
<reference evidence="8 9" key="1">
    <citation type="journal article" date="2019" name="Mol. Ecol. Resour.">
        <title>Improving Illumina assemblies with Hi-C and long reads: an example with the North African dromedary.</title>
        <authorList>
            <person name="Elbers J.P."/>
            <person name="Rogers M.F."/>
            <person name="Perelman P.L."/>
            <person name="Proskuryakova A.A."/>
            <person name="Serdyukova N.A."/>
            <person name="Johnson W.E."/>
            <person name="Horin P."/>
            <person name="Corander J."/>
            <person name="Murphy D."/>
            <person name="Burger P.A."/>
        </authorList>
    </citation>
    <scope>NUCLEOTIDE SEQUENCE [LARGE SCALE GENOMIC DNA]</scope>
    <source>
        <strain evidence="8">Drom800</strain>
        <tissue evidence="8">Blood</tissue>
    </source>
</reference>
<evidence type="ECO:0000256" key="5">
    <source>
        <dbReference type="ARBA" id="ARBA00022786"/>
    </source>
</evidence>
<dbReference type="EMBL" id="JWIN03000017">
    <property type="protein sequence ID" value="KAB1264594.1"/>
    <property type="molecule type" value="Genomic_DNA"/>
</dbReference>
<proteinExistence type="predicted"/>
<evidence type="ECO:0000256" key="4">
    <source>
        <dbReference type="ARBA" id="ARBA00022771"/>
    </source>
</evidence>
<dbReference type="PROSITE" id="PS51873">
    <property type="entry name" value="TRIAD"/>
    <property type="match status" value="1"/>
</dbReference>
<dbReference type="Proteomes" id="UP000299084">
    <property type="component" value="Unassembled WGS sequence"/>
</dbReference>
<evidence type="ECO:0000256" key="6">
    <source>
        <dbReference type="ARBA" id="ARBA00022833"/>
    </source>
</evidence>
<evidence type="ECO:0000259" key="7">
    <source>
        <dbReference type="PROSITE" id="PS51873"/>
    </source>
</evidence>
<evidence type="ECO:0000256" key="1">
    <source>
        <dbReference type="ARBA" id="ARBA00022679"/>
    </source>
</evidence>
<feature type="domain" description="RING-type" evidence="7">
    <location>
        <begin position="1"/>
        <end position="61"/>
    </location>
</feature>
<gene>
    <name evidence="8" type="ORF">Cadr_000020320</name>
</gene>
<keyword evidence="5" id="KW-0833">Ubl conjugation pathway</keyword>
<dbReference type="Pfam" id="PF19422">
    <property type="entry name" value="Ariadne"/>
    <property type="match status" value="1"/>
</dbReference>
<keyword evidence="2" id="KW-0479">Metal-binding</keyword>
<keyword evidence="4" id="KW-0863">Zinc-finger</keyword>
<dbReference type="PANTHER" id="PTHR11685">
    <property type="entry name" value="RBR FAMILY RING FINGER AND IBR DOMAIN-CONTAINING"/>
    <property type="match status" value="1"/>
</dbReference>
<dbReference type="InterPro" id="IPR031127">
    <property type="entry name" value="E3_UB_ligase_RBR"/>
</dbReference>
<sequence length="231" mass="26406">MVREPNRRLLSPHCPKCNICIEKNGGCNHMQCSKCKHDFCWMFWEIGRPMAASIIVISRYKENPHIVNQSQQAQARRPSKSTCSTLEVGKPQQELAAGGTDLPGIHEKFRTRVMNNRGHGSTGSTYRTLPSSWPRPIPCRYTLQYTYPFAYYMESGPRKKLELALLSKDIEYQQAQLEAEIENLSWKVERGTLDRGVSVCGPLGPSVADLENQMHIAEQRRRTLLKDFHDT</sequence>
<protein>
    <submittedName>
        <fullName evidence="8">E3 ubiquitin-protein ligase ARIH2</fullName>
    </submittedName>
</protein>
<dbReference type="Pfam" id="PF22191">
    <property type="entry name" value="IBR_1"/>
    <property type="match status" value="1"/>
</dbReference>
<evidence type="ECO:0000256" key="2">
    <source>
        <dbReference type="ARBA" id="ARBA00022723"/>
    </source>
</evidence>
<organism evidence="8 9">
    <name type="scientific">Camelus dromedarius</name>
    <name type="common">Dromedary</name>
    <name type="synonym">Arabian camel</name>
    <dbReference type="NCBI Taxonomy" id="9838"/>
    <lineage>
        <taxon>Eukaryota</taxon>
        <taxon>Metazoa</taxon>
        <taxon>Chordata</taxon>
        <taxon>Craniata</taxon>
        <taxon>Vertebrata</taxon>
        <taxon>Euteleostomi</taxon>
        <taxon>Mammalia</taxon>
        <taxon>Eutheria</taxon>
        <taxon>Laurasiatheria</taxon>
        <taxon>Artiodactyla</taxon>
        <taxon>Tylopoda</taxon>
        <taxon>Camelidae</taxon>
        <taxon>Camelus</taxon>
    </lineage>
</organism>